<name>A0A2A6CJX6_PRIPA</name>
<accession>A0A2A6CJX6</accession>
<dbReference type="InterPro" id="IPR019429">
    <property type="entry name" value="7TM_GPCR_serpentine_rcpt_Sri"/>
</dbReference>
<proteinExistence type="predicted"/>
<accession>A0A8R1UJT4</accession>
<keyword evidence="2" id="KW-1185">Reference proteome</keyword>
<dbReference type="Proteomes" id="UP000005239">
    <property type="component" value="Unassembled WGS sequence"/>
</dbReference>
<reference evidence="2" key="1">
    <citation type="journal article" date="2008" name="Nat. Genet.">
        <title>The Pristionchus pacificus genome provides a unique perspective on nematode lifestyle and parasitism.</title>
        <authorList>
            <person name="Dieterich C."/>
            <person name="Clifton S.W."/>
            <person name="Schuster L.N."/>
            <person name="Chinwalla A."/>
            <person name="Delehaunty K."/>
            <person name="Dinkelacker I."/>
            <person name="Fulton L."/>
            <person name="Fulton R."/>
            <person name="Godfrey J."/>
            <person name="Minx P."/>
            <person name="Mitreva M."/>
            <person name="Roeseler W."/>
            <person name="Tian H."/>
            <person name="Witte H."/>
            <person name="Yang S.P."/>
            <person name="Wilson R.K."/>
            <person name="Sommer R.J."/>
        </authorList>
    </citation>
    <scope>NUCLEOTIDE SEQUENCE [LARGE SCALE GENOMIC DNA]</scope>
    <source>
        <strain evidence="2">PS312</strain>
    </source>
</reference>
<dbReference type="AlphaFoldDB" id="A0A2A6CJX6"/>
<evidence type="ECO:0000313" key="2">
    <source>
        <dbReference type="Proteomes" id="UP000005239"/>
    </source>
</evidence>
<organism evidence="1 2">
    <name type="scientific">Pristionchus pacificus</name>
    <name type="common">Parasitic nematode worm</name>
    <dbReference type="NCBI Taxonomy" id="54126"/>
    <lineage>
        <taxon>Eukaryota</taxon>
        <taxon>Metazoa</taxon>
        <taxon>Ecdysozoa</taxon>
        <taxon>Nematoda</taxon>
        <taxon>Chromadorea</taxon>
        <taxon>Rhabditida</taxon>
        <taxon>Rhabditina</taxon>
        <taxon>Diplogasteromorpha</taxon>
        <taxon>Diplogasteroidea</taxon>
        <taxon>Neodiplogasteridae</taxon>
        <taxon>Pristionchus</taxon>
    </lineage>
</organism>
<evidence type="ECO:0000313" key="1">
    <source>
        <dbReference type="EnsemblMetazoa" id="PPA28366.1"/>
    </source>
</evidence>
<dbReference type="Pfam" id="PF10327">
    <property type="entry name" value="7TM_GPCR_Sri"/>
    <property type="match status" value="1"/>
</dbReference>
<dbReference type="EnsemblMetazoa" id="PPA28366.1">
    <property type="protein sequence ID" value="PPA28366.1"/>
    <property type="gene ID" value="WBGene00117920"/>
</dbReference>
<dbReference type="InterPro" id="IPR053220">
    <property type="entry name" value="Nematode_rcpt-like_serp_H"/>
</dbReference>
<dbReference type="PANTHER" id="PTHR22941:SF26">
    <property type="entry name" value="SERPENTINE RECEPTOR, CLASS H"/>
    <property type="match status" value="1"/>
</dbReference>
<sequence length="264" mass="30815">MLRLICNCLTKSLQVVSLICEMELQLVLDPIFLFPVPCAVRDEPLVNLPGRTSLHYIAWIFLLVIVIPLYFACFVYRHQAVMVPGSRWALSPTKQTTIPLLYALSLFGFPPINYYKMQPPGSIEQYTKNPYYYFKFLSPDWPPAVLDRTDCLYPDRFLFFMCILSFICIIIFFVLAVTIVAHTFATLRNHATMSDKMREYHRTMTKVLVLQSGVPVVFAQQPLFFMLLTYFLNWNGHRRTRYELAYIDAATRFTQLISMTWAKI</sequence>
<reference evidence="1" key="2">
    <citation type="submission" date="2022-06" db="UniProtKB">
        <authorList>
            <consortium name="EnsemblMetazoa"/>
        </authorList>
    </citation>
    <scope>IDENTIFICATION</scope>
    <source>
        <strain evidence="1">PS312</strain>
    </source>
</reference>
<gene>
    <name evidence="1" type="primary">WBGene00117920</name>
</gene>
<dbReference type="PANTHER" id="PTHR22941">
    <property type="entry name" value="SERPENTINE RECEPTOR"/>
    <property type="match status" value="1"/>
</dbReference>
<protein>
    <submittedName>
        <fullName evidence="1">G protein-coupled receptor</fullName>
    </submittedName>
</protein>